<dbReference type="AlphaFoldDB" id="A0ABD5XZ58"/>
<dbReference type="EMBL" id="JBHTAS010000001">
    <property type="protein sequence ID" value="MFC7138785.1"/>
    <property type="molecule type" value="Genomic_DNA"/>
</dbReference>
<gene>
    <name evidence="2" type="ORF">ACFQMA_02900</name>
</gene>
<dbReference type="RefSeq" id="WP_274324395.1">
    <property type="nucleotide sequence ID" value="NZ_CP118158.1"/>
</dbReference>
<reference evidence="2 3" key="1">
    <citation type="journal article" date="2019" name="Int. J. Syst. Evol. Microbiol.">
        <title>The Global Catalogue of Microorganisms (GCM) 10K type strain sequencing project: providing services to taxonomists for standard genome sequencing and annotation.</title>
        <authorList>
            <consortium name="The Broad Institute Genomics Platform"/>
            <consortium name="The Broad Institute Genome Sequencing Center for Infectious Disease"/>
            <person name="Wu L."/>
            <person name="Ma J."/>
        </authorList>
    </citation>
    <scope>NUCLEOTIDE SEQUENCE [LARGE SCALE GENOMIC DNA]</scope>
    <source>
        <strain evidence="2 3">XZYJT29</strain>
    </source>
</reference>
<proteinExistence type="predicted"/>
<comment type="caution">
    <text evidence="2">The sequence shown here is derived from an EMBL/GenBank/DDBJ whole genome shotgun (WGS) entry which is preliminary data.</text>
</comment>
<feature type="region of interest" description="Disordered" evidence="1">
    <location>
        <begin position="15"/>
        <end position="35"/>
    </location>
</feature>
<organism evidence="2 3">
    <name type="scientific">Halosimplex aquaticum</name>
    <dbReference type="NCBI Taxonomy" id="3026162"/>
    <lineage>
        <taxon>Archaea</taxon>
        <taxon>Methanobacteriati</taxon>
        <taxon>Methanobacteriota</taxon>
        <taxon>Stenosarchaea group</taxon>
        <taxon>Halobacteria</taxon>
        <taxon>Halobacteriales</taxon>
        <taxon>Haloarculaceae</taxon>
        <taxon>Halosimplex</taxon>
    </lineage>
</organism>
<evidence type="ECO:0000256" key="1">
    <source>
        <dbReference type="SAM" id="MobiDB-lite"/>
    </source>
</evidence>
<dbReference type="Proteomes" id="UP001596432">
    <property type="component" value="Unassembled WGS sequence"/>
</dbReference>
<name>A0ABD5XZ58_9EURY</name>
<sequence length="388" mass="43493">MTDDNDVYTPAQYSEHLHGHGHRDPVADPHTGLVRDPKLSRYLSVTRMHYDPQEAERPGEMPGQARDLQEWRDITGVEATDAGRKALQNGDMQTLKHQTGDQGQQADISGLKAMGKIDDLVTGDAPVIIVLGEMGAGKTNFANLLAQRRDDLVDGNHLVGTNIRSLQEKDPWIDEYGEARDGYIPNYPTLKEWVTHEGDPLQNEQSPKTFLGDEFSVSAGGQGEQGFEVQQKMAPLVYLIRKYGGALIYIAHGEKSIHPLLWRVGTIIKKVSKKKAVVADSIKGGQLADIQYEIEGVPPTDWRYNDKEASEWSWNRPSGDGGAEMDEDRVKQISMWTIRECMENRDMSPRETAKFVPYSHTTCKNWFEDYQKGGEKADWVSQVEAVIA</sequence>
<evidence type="ECO:0000313" key="2">
    <source>
        <dbReference type="EMBL" id="MFC7138785.1"/>
    </source>
</evidence>
<accession>A0ABD5XZ58</accession>
<evidence type="ECO:0000313" key="3">
    <source>
        <dbReference type="Proteomes" id="UP001596432"/>
    </source>
</evidence>
<dbReference type="GeneID" id="78819026"/>
<keyword evidence="3" id="KW-1185">Reference proteome</keyword>
<protein>
    <submittedName>
        <fullName evidence="2">Uncharacterized protein</fullName>
    </submittedName>
</protein>